<evidence type="ECO:0000313" key="1">
    <source>
        <dbReference type="EMBL" id="AGP76552.1"/>
    </source>
</evidence>
<proteinExistence type="predicted"/>
<evidence type="ECO:0000313" key="2">
    <source>
        <dbReference type="Proteomes" id="UP000014909"/>
    </source>
</evidence>
<organism evidence="1 2">
    <name type="scientific">Alteromonas mediterranea 615</name>
    <dbReference type="NCBI Taxonomy" id="1300253"/>
    <lineage>
        <taxon>Bacteria</taxon>
        <taxon>Pseudomonadati</taxon>
        <taxon>Pseudomonadota</taxon>
        <taxon>Gammaproteobacteria</taxon>
        <taxon>Alteromonadales</taxon>
        <taxon>Alteromonadaceae</taxon>
        <taxon>Alteromonas/Salinimonas group</taxon>
        <taxon>Alteromonas</taxon>
    </lineage>
</organism>
<accession>S5A7D4</accession>
<sequence>MKDMANAFNKSGAELYHTADSKVELP</sequence>
<reference evidence="1 2" key="1">
    <citation type="journal article" date="2013" name="Genome Biol. Evol.">
        <title>Genomic Diversity of "Deep Ecotype" Alteromonas macleodii Isolates: Evidence for Pan-Mediterranean Clonal Frames.</title>
        <authorList>
            <person name="Lopez-Perez M."/>
            <person name="Gonzaga A."/>
            <person name="Rodriguez-Valera F."/>
        </authorList>
    </citation>
    <scope>NUCLEOTIDE SEQUENCE [LARGE SCALE GENOMIC DNA]</scope>
    <source>
        <strain evidence="2">'English Channel 615'</strain>
    </source>
</reference>
<dbReference type="AlphaFoldDB" id="S5A7D4"/>
<dbReference type="EMBL" id="CP004846">
    <property type="protein sequence ID" value="AGP76552.1"/>
    <property type="molecule type" value="Genomic_DNA"/>
</dbReference>
<dbReference type="HOGENOM" id="CLU_3416545_0_0_6"/>
<protein>
    <submittedName>
        <fullName evidence="1">Phosphomethylpyrimidine synthase ThiC</fullName>
    </submittedName>
</protein>
<dbReference type="BioCyc" id="AMAC1300253:G12YX-122-MONOMER"/>
<gene>
    <name evidence="1" type="ORF">I633_00810</name>
</gene>
<name>S5A7D4_9ALTE</name>
<dbReference type="KEGG" id="amh:I633_00810"/>
<dbReference type="Proteomes" id="UP000014909">
    <property type="component" value="Chromosome"/>
</dbReference>